<sequence>MCEIGPEICEVQVVCHSPIHGFLPKCEFDGDERNALSGYTNNRSRTDASYIEKWFSTNEEARQNMDEFAESLNSKLSKLYTFSYDSTSKKVYWNDESVPYIILGRETLRLLSHHNFVDLTNKPATLTCFKTEIFPKKQLRLDKPHLRAAMSKVIRHDLSLKKPKLPKEGAYCVRFPIIDIQLSMQAGNNVEIDDSPINKQTIPCINSIEEADQAIEEFEIATMSKFILYTNRKFDIAQSKIRWDETLTPYVIIQSKTLACQHGKDYNKSHNDKRRTPSEQISEHTSPHAKRQRQRSSKKMDCKAKIRIKHLMKFPEHRITTSDSFEQTGKNKLIHRLLISQDPSLHKEHVCEIIFPTNEDHSGHPLGEAAAMNQTIDKAITKKIDQLVDEGVRSIPAIQEALQSYVTNELFKDREPPHTTNRRFYPTKTSIRNHYALAKRRKAKTEELDSKKEVIVDNSEQQDKIVERLIEIQNLMYNVKSKQSLTDILCYLDAAVGIAQNCNEESEIALEPVDDDYTQPNTKRKSHCDNLIEISPKKLCYPSSEMFLS</sequence>
<feature type="compositionally biased region" description="Basic and acidic residues" evidence="1">
    <location>
        <begin position="263"/>
        <end position="286"/>
    </location>
</feature>
<dbReference type="InterPro" id="IPR029309">
    <property type="entry name" value="CaRF"/>
</dbReference>
<accession>A0A6F9DJU5</accession>
<dbReference type="AlphaFoldDB" id="A0A6F9DJU5"/>
<protein>
    <submittedName>
        <fullName evidence="2">Uncharacterized protein LOC104265996</fullName>
    </submittedName>
</protein>
<feature type="region of interest" description="Disordered" evidence="1">
    <location>
        <begin position="263"/>
        <end position="301"/>
    </location>
</feature>
<dbReference type="PANTHER" id="PTHR47456">
    <property type="entry name" value="PHD-TYPE DOMAIN-CONTAINING PROTEIN"/>
    <property type="match status" value="1"/>
</dbReference>
<dbReference type="GO" id="GO:0003700">
    <property type="term" value="F:DNA-binding transcription factor activity"/>
    <property type="evidence" value="ECO:0007669"/>
    <property type="project" value="InterPro"/>
</dbReference>
<dbReference type="EMBL" id="LR787323">
    <property type="protein sequence ID" value="CAB3263185.1"/>
    <property type="molecule type" value="mRNA"/>
</dbReference>
<dbReference type="Pfam" id="PF15299">
    <property type="entry name" value="ALS2CR8"/>
    <property type="match status" value="1"/>
</dbReference>
<feature type="compositionally biased region" description="Basic residues" evidence="1">
    <location>
        <begin position="287"/>
        <end position="297"/>
    </location>
</feature>
<gene>
    <name evidence="2" type="primary">LOC104265996-003</name>
</gene>
<reference evidence="2" key="1">
    <citation type="submission" date="2020-04" db="EMBL/GenBank/DDBJ databases">
        <authorList>
            <person name="Neveu A P."/>
        </authorList>
    </citation>
    <scope>NUCLEOTIDE SEQUENCE</scope>
    <source>
        <tissue evidence="2">Whole embryo</tissue>
    </source>
</reference>
<name>A0A6F9DJU5_9ASCI</name>
<evidence type="ECO:0000256" key="1">
    <source>
        <dbReference type="SAM" id="MobiDB-lite"/>
    </source>
</evidence>
<organism evidence="2">
    <name type="scientific">Phallusia mammillata</name>
    <dbReference type="NCBI Taxonomy" id="59560"/>
    <lineage>
        <taxon>Eukaryota</taxon>
        <taxon>Metazoa</taxon>
        <taxon>Chordata</taxon>
        <taxon>Tunicata</taxon>
        <taxon>Ascidiacea</taxon>
        <taxon>Phlebobranchia</taxon>
        <taxon>Ascidiidae</taxon>
        <taxon>Phallusia</taxon>
    </lineage>
</organism>
<dbReference type="PANTHER" id="PTHR47456:SF6">
    <property type="entry name" value="SI:DKEY-31C13.1"/>
    <property type="match status" value="1"/>
</dbReference>
<evidence type="ECO:0000313" key="2">
    <source>
        <dbReference type="EMBL" id="CAB3263185.1"/>
    </source>
</evidence>
<proteinExistence type="evidence at transcript level"/>